<dbReference type="AlphaFoldDB" id="A0A4V5UA13"/>
<dbReference type="Pfam" id="PF06564">
    <property type="entry name" value="CBP_BcsQ"/>
    <property type="match status" value="1"/>
</dbReference>
<dbReference type="InterPro" id="IPR050678">
    <property type="entry name" value="DNA_Partitioning_ATPase"/>
</dbReference>
<evidence type="ECO:0000313" key="1">
    <source>
        <dbReference type="EMBL" id="MBD8108520.1"/>
    </source>
</evidence>
<dbReference type="SUPFAM" id="SSF52540">
    <property type="entry name" value="P-loop containing nucleoside triphosphate hydrolases"/>
    <property type="match status" value="1"/>
</dbReference>
<evidence type="ECO:0000313" key="2">
    <source>
        <dbReference type="EMBL" id="TKJ92447.1"/>
    </source>
</evidence>
<dbReference type="NCBIfam" id="TIGR03371">
    <property type="entry name" value="cellulose_yhjQ"/>
    <property type="match status" value="1"/>
</dbReference>
<dbReference type="EMBL" id="JACYNN010000019">
    <property type="protein sequence ID" value="MBD8108520.1"/>
    <property type="molecule type" value="Genomic_DNA"/>
</dbReference>
<keyword evidence="4" id="KW-1185">Reference proteome</keyword>
<dbReference type="Proteomes" id="UP000661012">
    <property type="component" value="Unassembled WGS sequence"/>
</dbReference>
<evidence type="ECO:0000313" key="4">
    <source>
        <dbReference type="Proteomes" id="UP000661012"/>
    </source>
</evidence>
<accession>A0A4V5UA13</accession>
<dbReference type="RefSeq" id="WP_062743947.1">
    <property type="nucleotide sequence ID" value="NZ_JACYNM010000020.1"/>
</dbReference>
<dbReference type="PANTHER" id="PTHR13696:SF52">
    <property type="entry name" value="PARA FAMILY PROTEIN CT_582"/>
    <property type="match status" value="1"/>
</dbReference>
<dbReference type="PANTHER" id="PTHR13696">
    <property type="entry name" value="P-LOOP CONTAINING NUCLEOSIDE TRIPHOSPHATE HYDROLASE"/>
    <property type="match status" value="1"/>
</dbReference>
<reference evidence="1 4" key="2">
    <citation type="journal article" date="2020" name="FEMS Microbiol. Ecol.">
        <title>Temporal dynamics of bacterial communities during seed development and maturation.</title>
        <authorList>
            <person name="Chesneau G."/>
            <person name="Torres-Cortes G."/>
            <person name="Briand M."/>
            <person name="Darrasse A."/>
            <person name="Preveaux A."/>
            <person name="Marais C."/>
            <person name="Jacques M.A."/>
            <person name="Shade A."/>
            <person name="Barret M."/>
        </authorList>
    </citation>
    <scope>NUCLEOTIDE SEQUENCE [LARGE SCALE GENOMIC DNA]</scope>
    <source>
        <strain evidence="1 4">CFBP13732</strain>
    </source>
</reference>
<dbReference type="InterPro" id="IPR027417">
    <property type="entry name" value="P-loop_NTPase"/>
</dbReference>
<organism evidence="2 3">
    <name type="scientific">Erwinia persicina</name>
    <dbReference type="NCBI Taxonomy" id="55211"/>
    <lineage>
        <taxon>Bacteria</taxon>
        <taxon>Pseudomonadati</taxon>
        <taxon>Pseudomonadota</taxon>
        <taxon>Gammaproteobacteria</taxon>
        <taxon>Enterobacterales</taxon>
        <taxon>Erwiniaceae</taxon>
        <taxon>Erwinia</taxon>
    </lineage>
</organism>
<reference evidence="2 3" key="1">
    <citation type="journal article" date="2019" name="Sci. Rep.">
        <title>Differences in resource use lead to coexistence of seed-transmitted microbial populations.</title>
        <authorList>
            <person name="Torres-Cortes G."/>
            <person name="Garcia B.J."/>
            <person name="Compant S."/>
            <person name="Rezki S."/>
            <person name="Jones P."/>
            <person name="Preveaux A."/>
            <person name="Briand M."/>
            <person name="Roulet A."/>
            <person name="Bouchez O."/>
            <person name="Jacobson D."/>
            <person name="Barret M."/>
        </authorList>
    </citation>
    <scope>NUCLEOTIDE SEQUENCE [LARGE SCALE GENOMIC DNA]</scope>
    <source>
        <strain evidence="2 3">CFBP13511</strain>
    </source>
</reference>
<dbReference type="STRING" id="1219360.GCA_001571305_01492"/>
<dbReference type="Gene3D" id="3.40.50.300">
    <property type="entry name" value="P-loop containing nucleotide triphosphate hydrolases"/>
    <property type="match status" value="1"/>
</dbReference>
<dbReference type="EMBL" id="QGAC01000005">
    <property type="protein sequence ID" value="TKJ92447.1"/>
    <property type="molecule type" value="Genomic_DNA"/>
</dbReference>
<sequence length="243" mass="27158">MPIVALSGLRGGVGTTSVTAALAWALNRLGERTMVIDFSPHNQLRAHFNMPVTHSRGWAYSDRQQQPWQQSAMRYTEQLDFIPFGDLPADEKQNVMHQPEALLTPWAARLASLRKTYRWILLDMPAELPRLSDTLLAQADHSLVVLNADGNAHLRLHQTIFPPNTLFLLNQFSSLSKAQQDLHQLWLSSLKGMVPLLIHRDEALAEALLCKQPVGEYRPLSLGAEEIATLATWCLINLTGKAA</sequence>
<comment type="caution">
    <text evidence="2">The sequence shown here is derived from an EMBL/GenBank/DDBJ whole genome shotgun (WGS) entry which is preliminary data.</text>
</comment>
<dbReference type="InterPro" id="IPR017746">
    <property type="entry name" value="Cellulose_synthase_operon_BcsQ"/>
</dbReference>
<name>A0A4V5UA13_9GAMM</name>
<protein>
    <submittedName>
        <fullName evidence="2">Cellulose synthase operon protein YhjQ</fullName>
    </submittedName>
</protein>
<dbReference type="OrthoDB" id="5288747at2"/>
<gene>
    <name evidence="2" type="primary">yhjQ</name>
    <name evidence="2" type="ORF">EpCFBP13511_06475</name>
    <name evidence="1" type="ORF">IFT93_19230</name>
</gene>
<dbReference type="Proteomes" id="UP000306393">
    <property type="component" value="Unassembled WGS sequence"/>
</dbReference>
<proteinExistence type="predicted"/>
<evidence type="ECO:0000313" key="3">
    <source>
        <dbReference type="Proteomes" id="UP000306393"/>
    </source>
</evidence>